<dbReference type="PIRSF" id="PIRSF001024">
    <property type="entry name" value="Alph-amyl_fung"/>
    <property type="match status" value="1"/>
</dbReference>
<proteinExistence type="inferred from homology"/>
<comment type="cofactor">
    <cofactor evidence="2">
        <name>Ca(2+)</name>
        <dbReference type="ChEBI" id="CHEBI:29108"/>
    </cofactor>
</comment>
<dbReference type="SUPFAM" id="SSF51011">
    <property type="entry name" value="Glycosyl hydrolase domain"/>
    <property type="match status" value="1"/>
</dbReference>
<keyword evidence="10" id="KW-0325">Glycoprotein</keyword>
<evidence type="ECO:0000313" key="18">
    <source>
        <dbReference type="EMBL" id="KAG0651550.1"/>
    </source>
</evidence>
<comment type="caution">
    <text evidence="18">The sequence shown here is derived from an EMBL/GenBank/DDBJ whole genome shotgun (WGS) entry which is preliminary data.</text>
</comment>
<keyword evidence="9" id="KW-1015">Disulfide bond</keyword>
<evidence type="ECO:0000256" key="3">
    <source>
        <dbReference type="ARBA" id="ARBA00008061"/>
    </source>
</evidence>
<feature type="binding site" evidence="15">
    <location>
        <position position="205"/>
    </location>
    <ligand>
        <name>Ca(2+)</name>
        <dbReference type="ChEBI" id="CHEBI:29108"/>
        <label>2</label>
    </ligand>
</feature>
<keyword evidence="11" id="KW-0119">Carbohydrate metabolism</keyword>
<evidence type="ECO:0000256" key="4">
    <source>
        <dbReference type="ARBA" id="ARBA00012595"/>
    </source>
</evidence>
<dbReference type="FunFam" id="3.20.20.80:FF:000120">
    <property type="entry name" value="Alpha-amylase A"/>
    <property type="match status" value="1"/>
</dbReference>
<dbReference type="Gene3D" id="3.20.20.80">
    <property type="entry name" value="Glycosidases"/>
    <property type="match status" value="1"/>
</dbReference>
<evidence type="ECO:0000256" key="15">
    <source>
        <dbReference type="PIRSR" id="PIRSR001024-3"/>
    </source>
</evidence>
<dbReference type="GO" id="GO:0016052">
    <property type="term" value="P:carbohydrate catabolic process"/>
    <property type="evidence" value="ECO:0007669"/>
    <property type="project" value="InterPro"/>
</dbReference>
<dbReference type="GO" id="GO:0004556">
    <property type="term" value="F:alpha-amylase activity"/>
    <property type="evidence" value="ECO:0007669"/>
    <property type="project" value="UniProtKB-EC"/>
</dbReference>
<evidence type="ECO:0000256" key="9">
    <source>
        <dbReference type="ARBA" id="ARBA00023157"/>
    </source>
</evidence>
<reference evidence="18" key="1">
    <citation type="submission" date="2019-07" db="EMBL/GenBank/DDBJ databases">
        <title>Hyphodiscus hymeniophilus genome sequencing and assembly.</title>
        <authorList>
            <person name="Kramer G."/>
            <person name="Nodwell J."/>
        </authorList>
    </citation>
    <scope>NUCLEOTIDE SEQUENCE</scope>
    <source>
        <strain evidence="18">ATCC 34498</strain>
    </source>
</reference>
<organism evidence="18 19">
    <name type="scientific">Hyphodiscus hymeniophilus</name>
    <dbReference type="NCBI Taxonomy" id="353542"/>
    <lineage>
        <taxon>Eukaryota</taxon>
        <taxon>Fungi</taxon>
        <taxon>Dikarya</taxon>
        <taxon>Ascomycota</taxon>
        <taxon>Pezizomycotina</taxon>
        <taxon>Leotiomycetes</taxon>
        <taxon>Helotiales</taxon>
        <taxon>Hyphodiscaceae</taxon>
        <taxon>Hyphodiscus</taxon>
    </lineage>
</organism>
<sequence length="545" mass="61155">MPGAAEWKKRSIYQVLTDRFAKSGPIVPETKIDMSSRPYCGGTWRGIIEKLDYIQGMGFDAVWISPVTKNIEEETFWGTAYHGCWQEDMYSVNPHFGTAEDLRALSDALHARDMYLMVDVVVNHMASTSNVDYSRYIPFNDSSYYHPKKFITDYNDQKLVEEGWIGDGKVPLPDLDTENPTVAHTLYAWVDALVKSFNIDGLRIDTVKHVPKEFWPGFVRAAGVWCVGEMLHGDPNFLGSYQPYVGGLLDYATYYPLQRAFKSRGGSMYEITNLLRPHYREKFKDTQQLATFIESHDMPRFPKIVSSDVAVVENALAWTFLTDGIPLIYYGCEQYFIGPPDMTENDDQSARQVMWDSGYKLTLLYHYLALLNQVRKLSWNAGFGTNLATAVHTDTNIAAIRKGPLLMCLSNEGSKSPSRKVFLHTTFPNGTVLVDVLTGQSIAVKHWTTIILIAGEPQIYLPHSLATQVCSEIIPPPPPTNVVAKMFHRLFPANPHSGVTSWSNGTPVNTQDILKPSLIDVSSGTILQPSPDSLSSPYSIFHKTA</sequence>
<dbReference type="SMART" id="SM00642">
    <property type="entry name" value="Aamy"/>
    <property type="match status" value="1"/>
</dbReference>
<keyword evidence="19" id="KW-1185">Reference proteome</keyword>
<dbReference type="CDD" id="cd11319">
    <property type="entry name" value="AmyAc_euk_AmyA"/>
    <property type="match status" value="1"/>
</dbReference>
<evidence type="ECO:0000256" key="16">
    <source>
        <dbReference type="PIRSR" id="PIRSR001024-5"/>
    </source>
</evidence>
<dbReference type="InterPro" id="IPR013780">
    <property type="entry name" value="Glyco_hydro_b"/>
</dbReference>
<dbReference type="Gene3D" id="2.60.40.1180">
    <property type="entry name" value="Golgi alpha-mannosidase II"/>
    <property type="match status" value="1"/>
</dbReference>
<feature type="active site" description="Nucleophile" evidence="13">
    <location>
        <position position="205"/>
    </location>
</feature>
<dbReference type="SUPFAM" id="SSF51445">
    <property type="entry name" value="(Trans)glycosidases"/>
    <property type="match status" value="1"/>
</dbReference>
<protein>
    <recommendedName>
        <fullName evidence="4">alpha-amylase</fullName>
        <ecNumber evidence="4">3.2.1.1</ecNumber>
    </recommendedName>
</protein>
<evidence type="ECO:0000313" key="19">
    <source>
        <dbReference type="Proteomes" id="UP000785200"/>
    </source>
</evidence>
<feature type="binding site" evidence="16">
    <location>
        <position position="297"/>
    </location>
    <ligand>
        <name>substrate</name>
    </ligand>
</feature>
<dbReference type="EMBL" id="VNKQ01000004">
    <property type="protein sequence ID" value="KAG0651550.1"/>
    <property type="molecule type" value="Genomic_DNA"/>
</dbReference>
<evidence type="ECO:0000256" key="2">
    <source>
        <dbReference type="ARBA" id="ARBA00001913"/>
    </source>
</evidence>
<comment type="catalytic activity">
    <reaction evidence="1">
        <text>Endohydrolysis of (1-&gt;4)-alpha-D-glucosidic linkages in polysaccharides containing three or more (1-&gt;4)-alpha-linked D-glucose units.</text>
        <dbReference type="EC" id="3.2.1.1"/>
    </reaction>
</comment>
<dbReference type="InterPro" id="IPR013777">
    <property type="entry name" value="A-amylase-like"/>
</dbReference>
<evidence type="ECO:0000256" key="11">
    <source>
        <dbReference type="ARBA" id="ARBA00023277"/>
    </source>
</evidence>
<feature type="site" description="Transition state stabilizer" evidence="14">
    <location>
        <position position="297"/>
    </location>
</feature>
<keyword evidence="7" id="KW-0378">Hydrolase</keyword>
<evidence type="ECO:0000256" key="13">
    <source>
        <dbReference type="PIRSR" id="PIRSR001024-1"/>
    </source>
</evidence>
<dbReference type="InterPro" id="IPR015340">
    <property type="entry name" value="A_amylase_C_dom"/>
</dbReference>
<dbReference type="InterPro" id="IPR017853">
    <property type="entry name" value="GH"/>
</dbReference>
<feature type="binding site" evidence="15">
    <location>
        <position position="174"/>
    </location>
    <ligand>
        <name>Ca(2+)</name>
        <dbReference type="ChEBI" id="CHEBI:29108"/>
        <label>1</label>
    </ligand>
</feature>
<evidence type="ECO:0000256" key="12">
    <source>
        <dbReference type="ARBA" id="ARBA00023295"/>
    </source>
</evidence>
<dbReference type="Pfam" id="PF09260">
    <property type="entry name" value="A_amylase_dom_C"/>
    <property type="match status" value="1"/>
</dbReference>
<feature type="binding site" evidence="15">
    <location>
        <position position="123"/>
    </location>
    <ligand>
        <name>Ca(2+)</name>
        <dbReference type="ChEBI" id="CHEBI:29108"/>
        <label>1</label>
    </ligand>
</feature>
<name>A0A9P6VQ01_9HELO</name>
<comment type="similarity">
    <text evidence="3">Belongs to the glycosyl hydrolase 13 family.</text>
</comment>
<evidence type="ECO:0000256" key="14">
    <source>
        <dbReference type="PIRSR" id="PIRSR001024-2"/>
    </source>
</evidence>
<keyword evidence="12" id="KW-0326">Glycosidase</keyword>
<evidence type="ECO:0000256" key="7">
    <source>
        <dbReference type="ARBA" id="ARBA00022801"/>
    </source>
</evidence>
<evidence type="ECO:0000259" key="17">
    <source>
        <dbReference type="SMART" id="SM00642"/>
    </source>
</evidence>
<dbReference type="InterPro" id="IPR006047">
    <property type="entry name" value="GH13_cat_dom"/>
</dbReference>
<feature type="binding site" evidence="15">
    <location>
        <position position="161"/>
    </location>
    <ligand>
        <name>Ca(2+)</name>
        <dbReference type="ChEBI" id="CHEBI:29108"/>
        <label>1</label>
    </ligand>
</feature>
<accession>A0A9P6VQ01</accession>
<dbReference type="PANTHER" id="PTHR10357:SF215">
    <property type="entry name" value="ALPHA-AMYLASE 1"/>
    <property type="match status" value="1"/>
</dbReference>
<feature type="binding site" evidence="16">
    <location>
        <position position="203"/>
    </location>
    <ligand>
        <name>substrate</name>
    </ligand>
</feature>
<evidence type="ECO:0000256" key="5">
    <source>
        <dbReference type="ARBA" id="ARBA00022723"/>
    </source>
</evidence>
<dbReference type="Pfam" id="PF00128">
    <property type="entry name" value="Alpha-amylase"/>
    <property type="match status" value="1"/>
</dbReference>
<dbReference type="Proteomes" id="UP000785200">
    <property type="component" value="Unassembled WGS sequence"/>
</dbReference>
<evidence type="ECO:0000256" key="8">
    <source>
        <dbReference type="ARBA" id="ARBA00022837"/>
    </source>
</evidence>
<keyword evidence="6" id="KW-0732">Signal</keyword>
<feature type="binding site" evidence="15">
    <location>
        <position position="209"/>
    </location>
    <ligand>
        <name>Ca(2+)</name>
        <dbReference type="ChEBI" id="CHEBI:29108"/>
        <label>1</label>
    </ligand>
</feature>
<feature type="active site" description="Proton donor" evidence="13">
    <location>
        <position position="229"/>
    </location>
</feature>
<keyword evidence="5 15" id="KW-0479">Metal-binding</keyword>
<feature type="domain" description="Glycosyl hydrolase family 13 catalytic" evidence="17">
    <location>
        <begin position="14"/>
        <end position="375"/>
    </location>
</feature>
<feature type="binding site" evidence="16">
    <location>
        <position position="85"/>
    </location>
    <ligand>
        <name>substrate</name>
    </ligand>
</feature>
<evidence type="ECO:0000256" key="10">
    <source>
        <dbReference type="ARBA" id="ARBA00023180"/>
    </source>
</evidence>
<evidence type="ECO:0000256" key="1">
    <source>
        <dbReference type="ARBA" id="ARBA00000548"/>
    </source>
</evidence>
<keyword evidence="8 15" id="KW-0106">Calcium</keyword>
<gene>
    <name evidence="18" type="ORF">D0Z07_1934</name>
</gene>
<dbReference type="EC" id="3.2.1.1" evidence="4"/>
<evidence type="ECO:0000256" key="6">
    <source>
        <dbReference type="ARBA" id="ARBA00022729"/>
    </source>
</evidence>
<dbReference type="GO" id="GO:0005509">
    <property type="term" value="F:calcium ion binding"/>
    <property type="evidence" value="ECO:0007669"/>
    <property type="project" value="InterPro"/>
</dbReference>
<feature type="binding site" evidence="15">
    <location>
        <position position="229"/>
    </location>
    <ligand>
        <name>Ca(2+)</name>
        <dbReference type="ChEBI" id="CHEBI:29108"/>
        <label>2</label>
    </ligand>
</feature>
<feature type="binding site" evidence="16">
    <location>
        <position position="124"/>
    </location>
    <ligand>
        <name>substrate</name>
    </ligand>
</feature>
<dbReference type="PANTHER" id="PTHR10357">
    <property type="entry name" value="ALPHA-AMYLASE FAMILY MEMBER"/>
    <property type="match status" value="1"/>
</dbReference>
<feature type="binding site" evidence="16">
    <location>
        <position position="233"/>
    </location>
    <ligand>
        <name>substrate</name>
    </ligand>
</feature>
<dbReference type="AlphaFoldDB" id="A0A9P6VQ01"/>
<dbReference type="OrthoDB" id="204980at2759"/>
<feature type="binding site" evidence="16">
    <location>
        <position position="351"/>
    </location>
    <ligand>
        <name>substrate</name>
    </ligand>
</feature>